<dbReference type="InterPro" id="IPR006876">
    <property type="entry name" value="LMBR1-like_membr_prot"/>
</dbReference>
<accession>A0AA36FRE9</accession>
<evidence type="ECO:0000256" key="2">
    <source>
        <dbReference type="ARBA" id="ARBA00010487"/>
    </source>
</evidence>
<feature type="transmembrane region" description="Helical" evidence="6">
    <location>
        <begin position="412"/>
        <end position="430"/>
    </location>
</feature>
<dbReference type="Pfam" id="PF04791">
    <property type="entry name" value="LMBR1"/>
    <property type="match status" value="1"/>
</dbReference>
<evidence type="ECO:0008006" key="9">
    <source>
        <dbReference type="Google" id="ProtNLM"/>
    </source>
</evidence>
<feature type="non-terminal residue" evidence="7">
    <location>
        <position position="1"/>
    </location>
</feature>
<dbReference type="InterPro" id="IPR051584">
    <property type="entry name" value="GPCR-associated_LMBR1"/>
</dbReference>
<evidence type="ECO:0000313" key="7">
    <source>
        <dbReference type="EMBL" id="CAJ0564636.1"/>
    </source>
</evidence>
<gene>
    <name evidence="7" type="ORF">MSPICULIGERA_LOCUS3309</name>
</gene>
<dbReference type="GO" id="GO:0016020">
    <property type="term" value="C:membrane"/>
    <property type="evidence" value="ECO:0007669"/>
    <property type="project" value="UniProtKB-SubCell"/>
</dbReference>
<evidence type="ECO:0000256" key="6">
    <source>
        <dbReference type="SAM" id="Phobius"/>
    </source>
</evidence>
<dbReference type="PANTHER" id="PTHR21355">
    <property type="entry name" value="G-PROTEIN COUPLED RECEPTOR-ASSOCIATED PROTEIN LMBRD2"/>
    <property type="match status" value="1"/>
</dbReference>
<sequence>MGYIPLTLALSAICLLTVYLIGKYGSYKRQRASVSVSVFVAWYFSLIIVFVLPLDVSITLYNRCQTQRVIFENSTTTNVTLECEEPGGLVPNDALLYMWRVVYWTAQILCWLALPLMQSYVTAGEFSAGGRLKASLWNNAMYYLAYFVIFVVFLVYAAMKGLSLNRESLIIIVVSASNTWGLLLLVVLLGHGLVDLPRQLWHTAATEYRLNKTFFDVNKLSGDKHEAEDALKEVYREARAVLNLVKNEHSLRGKAQTIVSRFPEEVVKELFPNRSGADFESMGEADRGAVSDERYLVRLHSKAIDTVHIYQRTAAQWRSTMDRALWLEEVRKAEQSGTLPLAPSSVPAEVRRFWYVRARKPCTQALSLLLAGMTLLILVSECTFFITSRTLSPAALIIQAAADGFHYKYTQLLSIGVVGYLCACAYFTIFRLRIYSYYHLDNHGNTDENSLLFSGMLLCRLTPPICLNFLGMIHLDSHVTQQKNFGVETQFTRLMGHLDLLPVVAKGINIYLPMAIIVFCILTYYRLGTRLLHAMGIDQYVADDQFSMELVTSGRALVNLERGRRSRLENREARTSAFAQRVNAAAERVRTGLQRQLSEERRPIVADEELGYSGEDTAIRDPFARHPDSAHFFDDL</sequence>
<protein>
    <recommendedName>
        <fullName evidence="9">LMBR1 domain-containing protein 2</fullName>
    </recommendedName>
</protein>
<feature type="transmembrane region" description="Helical" evidence="6">
    <location>
        <begin position="451"/>
        <end position="475"/>
    </location>
</feature>
<keyword evidence="4 6" id="KW-1133">Transmembrane helix</keyword>
<dbReference type="PANTHER" id="PTHR21355:SF0">
    <property type="entry name" value="G-PROTEIN COUPLED RECEPTOR-ASSOCIATED PROTEIN LMBRD2"/>
    <property type="match status" value="1"/>
</dbReference>
<comment type="similarity">
    <text evidence="2">Belongs to the LIMR family.</text>
</comment>
<feature type="transmembrane region" description="Helical" evidence="6">
    <location>
        <begin position="168"/>
        <end position="189"/>
    </location>
</feature>
<name>A0AA36FRE9_9BILA</name>
<evidence type="ECO:0000313" key="8">
    <source>
        <dbReference type="Proteomes" id="UP001177023"/>
    </source>
</evidence>
<feature type="transmembrane region" description="Helical" evidence="6">
    <location>
        <begin position="142"/>
        <end position="162"/>
    </location>
</feature>
<evidence type="ECO:0000256" key="1">
    <source>
        <dbReference type="ARBA" id="ARBA00004141"/>
    </source>
</evidence>
<reference evidence="7" key="1">
    <citation type="submission" date="2023-06" db="EMBL/GenBank/DDBJ databases">
        <authorList>
            <person name="Delattre M."/>
        </authorList>
    </citation>
    <scope>NUCLEOTIDE SEQUENCE</scope>
    <source>
        <strain evidence="7">AF72</strain>
    </source>
</reference>
<keyword evidence="8" id="KW-1185">Reference proteome</keyword>
<evidence type="ECO:0000256" key="3">
    <source>
        <dbReference type="ARBA" id="ARBA00022692"/>
    </source>
</evidence>
<dbReference type="Proteomes" id="UP001177023">
    <property type="component" value="Unassembled WGS sequence"/>
</dbReference>
<feature type="transmembrane region" description="Helical" evidence="6">
    <location>
        <begin position="6"/>
        <end position="22"/>
    </location>
</feature>
<evidence type="ECO:0000256" key="4">
    <source>
        <dbReference type="ARBA" id="ARBA00022989"/>
    </source>
</evidence>
<comment type="caution">
    <text evidence="7">The sequence shown here is derived from an EMBL/GenBank/DDBJ whole genome shotgun (WGS) entry which is preliminary data.</text>
</comment>
<evidence type="ECO:0000256" key="5">
    <source>
        <dbReference type="ARBA" id="ARBA00023136"/>
    </source>
</evidence>
<proteinExistence type="inferred from homology"/>
<comment type="subcellular location">
    <subcellularLocation>
        <location evidence="1">Membrane</location>
        <topology evidence="1">Multi-pass membrane protein</topology>
    </subcellularLocation>
</comment>
<dbReference type="EMBL" id="CATQJA010000898">
    <property type="protein sequence ID" value="CAJ0564636.1"/>
    <property type="molecule type" value="Genomic_DNA"/>
</dbReference>
<keyword evidence="5 6" id="KW-0472">Membrane</keyword>
<dbReference type="AlphaFoldDB" id="A0AA36FRE9"/>
<feature type="transmembrane region" description="Helical" evidence="6">
    <location>
        <begin position="101"/>
        <end position="121"/>
    </location>
</feature>
<feature type="transmembrane region" description="Helical" evidence="6">
    <location>
        <begin position="34"/>
        <end position="52"/>
    </location>
</feature>
<feature type="transmembrane region" description="Helical" evidence="6">
    <location>
        <begin position="508"/>
        <end position="527"/>
    </location>
</feature>
<keyword evidence="3 6" id="KW-0812">Transmembrane</keyword>
<feature type="transmembrane region" description="Helical" evidence="6">
    <location>
        <begin position="365"/>
        <end position="386"/>
    </location>
</feature>
<organism evidence="7 8">
    <name type="scientific">Mesorhabditis spiculigera</name>
    <dbReference type="NCBI Taxonomy" id="96644"/>
    <lineage>
        <taxon>Eukaryota</taxon>
        <taxon>Metazoa</taxon>
        <taxon>Ecdysozoa</taxon>
        <taxon>Nematoda</taxon>
        <taxon>Chromadorea</taxon>
        <taxon>Rhabditida</taxon>
        <taxon>Rhabditina</taxon>
        <taxon>Rhabditomorpha</taxon>
        <taxon>Rhabditoidea</taxon>
        <taxon>Rhabditidae</taxon>
        <taxon>Mesorhabditinae</taxon>
        <taxon>Mesorhabditis</taxon>
    </lineage>
</organism>